<reference evidence="6" key="1">
    <citation type="submission" date="2020-06" db="EMBL/GenBank/DDBJ databases">
        <title>Draft genome of Bugula neritina, a colonial animal packing powerful symbionts and potential medicines.</title>
        <authorList>
            <person name="Rayko M."/>
        </authorList>
    </citation>
    <scope>NUCLEOTIDE SEQUENCE [LARGE SCALE GENOMIC DNA]</scope>
    <source>
        <strain evidence="6">Kwan_BN1</strain>
    </source>
</reference>
<sequence length="413" mass="48594">MKSRSVLTCVLLGFLSCNCSAQSIQWFYRDYVPFNTVWDLQSRRLDHVHSMLDNLWFQDSFYRLPRIPALMMQNLRTGEGRCKGNTEFMPDQPHSSLDGLPNEMDMNWPDSHWVPEQTRGPHSCHHIPKDTELSREMQQAQEHQQIDEKSRQRVSEEEKSKSVHEIENSHLRSHQALQEKLRQERKAAEEQQRRMQEEHQRRMQEEHQRRMQEEHQRRMHEEHQEALRRSRDEFRRNSQRSKYHNHNQGRSQEIQEIVKHQVTGYDPDDISVKVSNGVVKVSGKHVCHCDENCITREFSRSFSLPAGTEPNSLHATMDIDGNIRIVGKKTRHHSDWSHDLNLAVQGVGIPQSTRPSVDELKSCGKGGIKLNKINQRTGKVHIDEEYKYSEEREPVADPLDEDFDDSYVEIEEL</sequence>
<dbReference type="GO" id="GO:0009408">
    <property type="term" value="P:response to heat"/>
    <property type="evidence" value="ECO:0007669"/>
    <property type="project" value="TreeGrafter"/>
</dbReference>
<evidence type="ECO:0000313" key="7">
    <source>
        <dbReference type="Proteomes" id="UP000593567"/>
    </source>
</evidence>
<dbReference type="PANTHER" id="PTHR45640">
    <property type="entry name" value="HEAT SHOCK PROTEIN HSP-12.2-RELATED"/>
    <property type="match status" value="1"/>
</dbReference>
<dbReference type="GO" id="GO:0005634">
    <property type="term" value="C:nucleus"/>
    <property type="evidence" value="ECO:0007669"/>
    <property type="project" value="TreeGrafter"/>
</dbReference>
<dbReference type="CDD" id="cd06526">
    <property type="entry name" value="metazoan_ACD"/>
    <property type="match status" value="1"/>
</dbReference>
<dbReference type="EMBL" id="VXIV02001811">
    <property type="protein sequence ID" value="KAF6029495.1"/>
    <property type="molecule type" value="Genomic_DNA"/>
</dbReference>
<comment type="similarity">
    <text evidence="1 2">Belongs to the small heat shock protein (HSP20) family.</text>
</comment>
<organism evidence="6 7">
    <name type="scientific">Bugula neritina</name>
    <name type="common">Brown bryozoan</name>
    <name type="synonym">Sertularia neritina</name>
    <dbReference type="NCBI Taxonomy" id="10212"/>
    <lineage>
        <taxon>Eukaryota</taxon>
        <taxon>Metazoa</taxon>
        <taxon>Spiralia</taxon>
        <taxon>Lophotrochozoa</taxon>
        <taxon>Bryozoa</taxon>
        <taxon>Gymnolaemata</taxon>
        <taxon>Cheilostomatida</taxon>
        <taxon>Flustrina</taxon>
        <taxon>Buguloidea</taxon>
        <taxon>Bugulidae</taxon>
        <taxon>Bugula</taxon>
    </lineage>
</organism>
<dbReference type="InterPro" id="IPR002068">
    <property type="entry name" value="A-crystallin/Hsp20_dom"/>
</dbReference>
<dbReference type="GO" id="GO:0005737">
    <property type="term" value="C:cytoplasm"/>
    <property type="evidence" value="ECO:0007669"/>
    <property type="project" value="TreeGrafter"/>
</dbReference>
<dbReference type="AlphaFoldDB" id="A0A7J7JU94"/>
<dbReference type="InterPro" id="IPR001436">
    <property type="entry name" value="Alpha-crystallin/sHSP_animal"/>
</dbReference>
<dbReference type="OrthoDB" id="1431247at2759"/>
<keyword evidence="7" id="KW-1185">Reference proteome</keyword>
<keyword evidence="4" id="KW-0732">Signal</keyword>
<feature type="compositionally biased region" description="Basic and acidic residues" evidence="3">
    <location>
        <begin position="144"/>
        <end position="170"/>
    </location>
</feature>
<evidence type="ECO:0000256" key="1">
    <source>
        <dbReference type="PROSITE-ProRule" id="PRU00285"/>
    </source>
</evidence>
<dbReference type="PANTHER" id="PTHR45640:SF26">
    <property type="entry name" value="RE23625P"/>
    <property type="match status" value="1"/>
</dbReference>
<dbReference type="PROSITE" id="PS01031">
    <property type="entry name" value="SHSP"/>
    <property type="match status" value="1"/>
</dbReference>
<evidence type="ECO:0000256" key="2">
    <source>
        <dbReference type="RuleBase" id="RU003616"/>
    </source>
</evidence>
<dbReference type="SUPFAM" id="SSF49764">
    <property type="entry name" value="HSP20-like chaperones"/>
    <property type="match status" value="1"/>
</dbReference>
<proteinExistence type="inferred from homology"/>
<feature type="domain" description="SHSP" evidence="5">
    <location>
        <begin position="238"/>
        <end position="345"/>
    </location>
</feature>
<dbReference type="GO" id="GO:0051082">
    <property type="term" value="F:unfolded protein binding"/>
    <property type="evidence" value="ECO:0007669"/>
    <property type="project" value="TreeGrafter"/>
</dbReference>
<feature type="signal peptide" evidence="4">
    <location>
        <begin position="1"/>
        <end position="21"/>
    </location>
</feature>
<feature type="compositionally biased region" description="Basic residues" evidence="3">
    <location>
        <begin position="237"/>
        <end position="247"/>
    </location>
</feature>
<evidence type="ECO:0000256" key="4">
    <source>
        <dbReference type="SAM" id="SignalP"/>
    </source>
</evidence>
<feature type="compositionally biased region" description="Basic and acidic residues" evidence="3">
    <location>
        <begin position="177"/>
        <end position="236"/>
    </location>
</feature>
<evidence type="ECO:0000256" key="3">
    <source>
        <dbReference type="SAM" id="MobiDB-lite"/>
    </source>
</evidence>
<dbReference type="PROSITE" id="PS51257">
    <property type="entry name" value="PROKAR_LIPOPROTEIN"/>
    <property type="match status" value="1"/>
</dbReference>
<protein>
    <recommendedName>
        <fullName evidence="5">SHSP domain-containing protein</fullName>
    </recommendedName>
</protein>
<feature type="region of interest" description="Disordered" evidence="3">
    <location>
        <begin position="134"/>
        <end position="251"/>
    </location>
</feature>
<dbReference type="GO" id="GO:0042026">
    <property type="term" value="P:protein refolding"/>
    <property type="evidence" value="ECO:0007669"/>
    <property type="project" value="TreeGrafter"/>
</dbReference>
<comment type="caution">
    <text evidence="6">The sequence shown here is derived from an EMBL/GenBank/DDBJ whole genome shotgun (WGS) entry which is preliminary data.</text>
</comment>
<dbReference type="Pfam" id="PF00011">
    <property type="entry name" value="HSP20"/>
    <property type="match status" value="1"/>
</dbReference>
<name>A0A7J7JU94_BUGNE</name>
<gene>
    <name evidence="6" type="ORF">EB796_012182</name>
</gene>
<dbReference type="InterPro" id="IPR008978">
    <property type="entry name" value="HSP20-like_chaperone"/>
</dbReference>
<dbReference type="GO" id="GO:0043066">
    <property type="term" value="P:negative regulation of apoptotic process"/>
    <property type="evidence" value="ECO:0007669"/>
    <property type="project" value="TreeGrafter"/>
</dbReference>
<accession>A0A7J7JU94</accession>
<dbReference type="Gene3D" id="2.60.40.790">
    <property type="match status" value="1"/>
</dbReference>
<dbReference type="Proteomes" id="UP000593567">
    <property type="component" value="Unassembled WGS sequence"/>
</dbReference>
<evidence type="ECO:0000313" key="6">
    <source>
        <dbReference type="EMBL" id="KAF6029495.1"/>
    </source>
</evidence>
<evidence type="ECO:0000259" key="5">
    <source>
        <dbReference type="PROSITE" id="PS01031"/>
    </source>
</evidence>
<feature type="chain" id="PRO_5029856014" description="SHSP domain-containing protein" evidence="4">
    <location>
        <begin position="22"/>
        <end position="413"/>
    </location>
</feature>